<evidence type="ECO:0000313" key="3">
    <source>
        <dbReference type="Proteomes" id="UP000807342"/>
    </source>
</evidence>
<dbReference type="EMBL" id="MU151363">
    <property type="protein sequence ID" value="KAF9444586.1"/>
    <property type="molecule type" value="Genomic_DNA"/>
</dbReference>
<feature type="region of interest" description="Disordered" evidence="1">
    <location>
        <begin position="238"/>
        <end position="287"/>
    </location>
</feature>
<name>A0A9P5X874_9AGAR</name>
<comment type="caution">
    <text evidence="2">The sequence shown here is derived from an EMBL/GenBank/DDBJ whole genome shotgun (WGS) entry which is preliminary data.</text>
</comment>
<dbReference type="AlphaFoldDB" id="A0A9P5X874"/>
<keyword evidence="3" id="KW-1185">Reference proteome</keyword>
<proteinExistence type="predicted"/>
<protein>
    <submittedName>
        <fullName evidence="2">Uncharacterized protein</fullName>
    </submittedName>
</protein>
<dbReference type="Proteomes" id="UP000807342">
    <property type="component" value="Unassembled WGS sequence"/>
</dbReference>
<sequence length="306" mass="33887">MADPEPVILTLLKLPPEQQLFFRLREIAEVFLHKLDHLNLAVAASQDAQAIQLLDELRKSATHQCDTLFGVIFLARGFKNRWFRLLDSLTTTPLTEEAIELISGTAWGADVTSREVGDAQKKIAQFGRDIASAAQQITAAHTVDSGAKESVILTPENTQVVTDLLAAVDESNELIRQIAEYYKDLGQQLENDVESAKSNPPTEEEVEMVRERWIGFLNGLDDISSGFGELREWIRKKPQVERVDDTNPPSPPTATATSTDQPPPASAPAGTKAITDASSPPARTKRSFLRSLPRRLFSCLRIKNFD</sequence>
<reference evidence="2" key="1">
    <citation type="submission" date="2020-11" db="EMBL/GenBank/DDBJ databases">
        <authorList>
            <consortium name="DOE Joint Genome Institute"/>
            <person name="Ahrendt S."/>
            <person name="Riley R."/>
            <person name="Andreopoulos W."/>
            <person name="Labutti K."/>
            <person name="Pangilinan J."/>
            <person name="Ruiz-Duenas F.J."/>
            <person name="Barrasa J.M."/>
            <person name="Sanchez-Garcia M."/>
            <person name="Camarero S."/>
            <person name="Miyauchi S."/>
            <person name="Serrano A."/>
            <person name="Linde D."/>
            <person name="Babiker R."/>
            <person name="Drula E."/>
            <person name="Ayuso-Fernandez I."/>
            <person name="Pacheco R."/>
            <person name="Padilla G."/>
            <person name="Ferreira P."/>
            <person name="Barriuso J."/>
            <person name="Kellner H."/>
            <person name="Castanera R."/>
            <person name="Alfaro M."/>
            <person name="Ramirez L."/>
            <person name="Pisabarro A.G."/>
            <person name="Kuo A."/>
            <person name="Tritt A."/>
            <person name="Lipzen A."/>
            <person name="He G."/>
            <person name="Yan M."/>
            <person name="Ng V."/>
            <person name="Cullen D."/>
            <person name="Martin F."/>
            <person name="Rosso M.-N."/>
            <person name="Henrissat B."/>
            <person name="Hibbett D."/>
            <person name="Martinez A.T."/>
            <person name="Grigoriev I.V."/>
        </authorList>
    </citation>
    <scope>NUCLEOTIDE SEQUENCE</scope>
    <source>
        <strain evidence="2">MF-IS2</strain>
    </source>
</reference>
<evidence type="ECO:0000256" key="1">
    <source>
        <dbReference type="SAM" id="MobiDB-lite"/>
    </source>
</evidence>
<evidence type="ECO:0000313" key="2">
    <source>
        <dbReference type="EMBL" id="KAF9444586.1"/>
    </source>
</evidence>
<accession>A0A9P5X874</accession>
<gene>
    <name evidence="2" type="ORF">P691DRAFT_778157</name>
</gene>
<dbReference type="OrthoDB" id="3026898at2759"/>
<organism evidence="2 3">
    <name type="scientific">Macrolepiota fuliginosa MF-IS2</name>
    <dbReference type="NCBI Taxonomy" id="1400762"/>
    <lineage>
        <taxon>Eukaryota</taxon>
        <taxon>Fungi</taxon>
        <taxon>Dikarya</taxon>
        <taxon>Basidiomycota</taxon>
        <taxon>Agaricomycotina</taxon>
        <taxon>Agaricomycetes</taxon>
        <taxon>Agaricomycetidae</taxon>
        <taxon>Agaricales</taxon>
        <taxon>Agaricineae</taxon>
        <taxon>Agaricaceae</taxon>
        <taxon>Macrolepiota</taxon>
    </lineage>
</organism>